<feature type="domain" description="LcnD-like C-terminal" evidence="6">
    <location>
        <begin position="72"/>
        <end position="159"/>
    </location>
</feature>
<keyword evidence="2 5" id="KW-0812">Transmembrane</keyword>
<evidence type="ECO:0000259" key="6">
    <source>
        <dbReference type="Pfam" id="PF25940"/>
    </source>
</evidence>
<gene>
    <name evidence="7" type="ORF">G6R29_05280</name>
</gene>
<dbReference type="InterPro" id="IPR058795">
    <property type="entry name" value="LcnD_C"/>
</dbReference>
<evidence type="ECO:0000256" key="2">
    <source>
        <dbReference type="ARBA" id="ARBA00022692"/>
    </source>
</evidence>
<keyword evidence="8" id="KW-1185">Reference proteome</keyword>
<reference evidence="7 8" key="1">
    <citation type="submission" date="2020-02" db="EMBL/GenBank/DDBJ databases">
        <title>Fructobacillus sp. isolated from paper mulberry of Taiwan.</title>
        <authorList>
            <person name="Lin S.-T."/>
        </authorList>
    </citation>
    <scope>NUCLEOTIDE SEQUENCE [LARGE SCALE GENOMIC DNA]</scope>
    <source>
        <strain evidence="7 8">M2-14</strain>
    </source>
</reference>
<evidence type="ECO:0000313" key="7">
    <source>
        <dbReference type="EMBL" id="MBS9339032.1"/>
    </source>
</evidence>
<evidence type="ECO:0000313" key="8">
    <source>
        <dbReference type="Proteomes" id="UP001519504"/>
    </source>
</evidence>
<accession>A0ABS5R1X6</accession>
<evidence type="ECO:0000256" key="4">
    <source>
        <dbReference type="ARBA" id="ARBA00023136"/>
    </source>
</evidence>
<dbReference type="EMBL" id="JAAMFK010000006">
    <property type="protein sequence ID" value="MBS9339032.1"/>
    <property type="molecule type" value="Genomic_DNA"/>
</dbReference>
<comment type="subcellular location">
    <subcellularLocation>
        <location evidence="1">Membrane</location>
    </subcellularLocation>
</comment>
<evidence type="ECO:0000256" key="1">
    <source>
        <dbReference type="ARBA" id="ARBA00004370"/>
    </source>
</evidence>
<dbReference type="Proteomes" id="UP001519504">
    <property type="component" value="Unassembled WGS sequence"/>
</dbReference>
<dbReference type="Pfam" id="PF25940">
    <property type="entry name" value="LcnD_C"/>
    <property type="match status" value="1"/>
</dbReference>
<dbReference type="RefSeq" id="WP_213809317.1">
    <property type="nucleotide sequence ID" value="NZ_JAAMFK010000006.1"/>
</dbReference>
<keyword evidence="4 5" id="KW-0472">Membrane</keyword>
<name>A0ABS5R1X6_9LACO</name>
<proteinExistence type="predicted"/>
<organism evidence="7 8">
    <name type="scientific">Fructobacillus broussonetiae</name>
    <dbReference type="NCBI Taxonomy" id="2713173"/>
    <lineage>
        <taxon>Bacteria</taxon>
        <taxon>Bacillati</taxon>
        <taxon>Bacillota</taxon>
        <taxon>Bacilli</taxon>
        <taxon>Lactobacillales</taxon>
        <taxon>Lactobacillaceae</taxon>
        <taxon>Fructobacillus</taxon>
    </lineage>
</organism>
<keyword evidence="3 5" id="KW-1133">Transmembrane helix</keyword>
<evidence type="ECO:0000256" key="3">
    <source>
        <dbReference type="ARBA" id="ARBA00022989"/>
    </source>
</evidence>
<sequence length="172" mass="19763">MTEKKKDVLVEKRMSSVASNDTTLFYEKRYQNFWTRIIWPVLFLLIGVMLLILLPEKSELIEARGFLNGDDIIAEIPANRVQQVAMGQATRFYPEERFLPMKSDEGTATGVIEGEVATLPRYPIQGEKGMLYQVQVKLKRRPNLLQGTEGKVTIITGRKSGVKHYKEKFFHN</sequence>
<comment type="caution">
    <text evidence="7">The sequence shown here is derived from an EMBL/GenBank/DDBJ whole genome shotgun (WGS) entry which is preliminary data.</text>
</comment>
<protein>
    <recommendedName>
        <fullName evidence="6">LcnD-like C-terminal domain-containing protein</fullName>
    </recommendedName>
</protein>
<feature type="transmembrane region" description="Helical" evidence="5">
    <location>
        <begin position="33"/>
        <end position="54"/>
    </location>
</feature>
<evidence type="ECO:0000256" key="5">
    <source>
        <dbReference type="SAM" id="Phobius"/>
    </source>
</evidence>